<keyword evidence="3" id="KW-1185">Reference proteome</keyword>
<feature type="transmembrane region" description="Helical" evidence="1">
    <location>
        <begin position="93"/>
        <end position="110"/>
    </location>
</feature>
<keyword evidence="1" id="KW-0812">Transmembrane</keyword>
<organism evidence="2 3">
    <name type="scientific">Trypanosoma congolense (strain IL3000)</name>
    <dbReference type="NCBI Taxonomy" id="1068625"/>
    <lineage>
        <taxon>Eukaryota</taxon>
        <taxon>Discoba</taxon>
        <taxon>Euglenozoa</taxon>
        <taxon>Kinetoplastea</taxon>
        <taxon>Metakinetoplastina</taxon>
        <taxon>Trypanosomatida</taxon>
        <taxon>Trypanosomatidae</taxon>
        <taxon>Trypanosoma</taxon>
        <taxon>Nannomonas</taxon>
    </lineage>
</organism>
<feature type="transmembrane region" description="Helical" evidence="1">
    <location>
        <begin position="17"/>
        <end position="33"/>
    </location>
</feature>
<keyword evidence="1" id="KW-0472">Membrane</keyword>
<protein>
    <submittedName>
        <fullName evidence="2">WGS project CAEQ00000000 data, annotated contig 1676</fullName>
    </submittedName>
</protein>
<keyword evidence="1" id="KW-1133">Transmembrane helix</keyword>
<proteinExistence type="predicted"/>
<dbReference type="AlphaFoldDB" id="F9W7Y2"/>
<dbReference type="Proteomes" id="UP000000702">
    <property type="component" value="Unassembled WGS sequence"/>
</dbReference>
<feature type="transmembrane region" description="Helical" evidence="1">
    <location>
        <begin position="54"/>
        <end position="73"/>
    </location>
</feature>
<sequence length="308" mass="35366">MYAGAFVSYLQFLQKDVWWTVMYVIFLIWMYLFHAPFRVNSVWRTDWYAQVTKVLQIWIGVDIFLFHACPRFFESKQFVRDVANTTDEDAVATLFFPIFSTTTLIILYLHNSASRWGLGVTYGSNVTITVLNSLLLSLFSTMHFAYGLQILDFERSSWLTSAVGVVFPSSEQSLLPTLLLLCVINILFMALDYRYKRSCGFDPLRGLLWCEVCDHGVVHEEVVAVSETDDDWRKSEPKPRQVVKDEQLWLTSDADGRKLNFALSGEEMRQLSVLHPVNRPGMVPWFSTFIAGTALQSVIGNSLNFLTF</sequence>
<dbReference type="PANTHER" id="PTHR34211:SF3">
    <property type="entry name" value="CALCINEURIN-LIKE METALLO-PHOSPHOESTERASE SUPERFAMILY PROTEIN"/>
    <property type="match status" value="1"/>
</dbReference>
<dbReference type="PANTHER" id="PTHR34211">
    <property type="entry name" value="CALCINEURIN-LIKE METALLO-PHOSPHOESTERASE SUPERFAMILY PROTEIN"/>
    <property type="match status" value="1"/>
</dbReference>
<evidence type="ECO:0000256" key="1">
    <source>
        <dbReference type="SAM" id="Phobius"/>
    </source>
</evidence>
<feature type="transmembrane region" description="Helical" evidence="1">
    <location>
        <begin position="122"/>
        <end position="146"/>
    </location>
</feature>
<gene>
    <name evidence="2" type="ORF">TCIL3000_0_40710</name>
</gene>
<accession>F9W7Y2</accession>
<comment type="caution">
    <text evidence="2">The sequence shown here is derived from an EMBL/GenBank/DDBJ whole genome shotgun (WGS) entry which is preliminary data.</text>
</comment>
<feature type="transmembrane region" description="Helical" evidence="1">
    <location>
        <begin position="173"/>
        <end position="191"/>
    </location>
</feature>
<name>F9W7Y2_TRYCI</name>
<feature type="non-terminal residue" evidence="2">
    <location>
        <position position="308"/>
    </location>
</feature>
<reference evidence="2 3" key="2">
    <citation type="journal article" date="2012" name="Proc. Natl. Acad. Sci. U.S.A.">
        <title>Antigenic diversity is generated by distinct evolutionary mechanisms in African trypanosome species.</title>
        <authorList>
            <person name="Jackson A.P."/>
            <person name="Berry A."/>
            <person name="Aslett M."/>
            <person name="Allison H.C."/>
            <person name="Burton P."/>
            <person name="Vavrova-Anderson J."/>
            <person name="Brown R."/>
            <person name="Browne H."/>
            <person name="Corton N."/>
            <person name="Hauser H."/>
            <person name="Gamble J."/>
            <person name="Gilderthorp R."/>
            <person name="Marcello L."/>
            <person name="McQuillan J."/>
            <person name="Otto T.D."/>
            <person name="Quail M.A."/>
            <person name="Sanders M.J."/>
            <person name="van Tonder A."/>
            <person name="Ginger M.L."/>
            <person name="Field M.C."/>
            <person name="Barry J.D."/>
            <person name="Hertz-Fowler C."/>
            <person name="Berriman M."/>
        </authorList>
    </citation>
    <scope>NUCLEOTIDE SEQUENCE [LARGE SCALE GENOMIC DNA]</scope>
    <source>
        <strain evidence="2 3">IL3000</strain>
    </source>
</reference>
<evidence type="ECO:0000313" key="2">
    <source>
        <dbReference type="EMBL" id="CCD13304.1"/>
    </source>
</evidence>
<evidence type="ECO:0000313" key="3">
    <source>
        <dbReference type="Proteomes" id="UP000000702"/>
    </source>
</evidence>
<reference evidence="3" key="1">
    <citation type="submission" date="2011-07" db="EMBL/GenBank/DDBJ databases">
        <title>Divergent evolution of antigenic variation in African trypanosomes.</title>
        <authorList>
            <person name="Jackson A.P."/>
            <person name="Berry A."/>
            <person name="Allison H.C."/>
            <person name="Burton P."/>
            <person name="Anderson J."/>
            <person name="Aslett M."/>
            <person name="Brown R."/>
            <person name="Corton N."/>
            <person name="Harris D."/>
            <person name="Hauser H."/>
            <person name="Gamble J."/>
            <person name="Gilderthorp R."/>
            <person name="McQuillan J."/>
            <person name="Quail M.A."/>
            <person name="Sanders M."/>
            <person name="Van Tonder A."/>
            <person name="Ginger M.L."/>
            <person name="Donelson J.E."/>
            <person name="Field M.C."/>
            <person name="Barry J.D."/>
            <person name="Berriman M."/>
            <person name="Hertz-Fowler C."/>
        </authorList>
    </citation>
    <scope>NUCLEOTIDE SEQUENCE [LARGE SCALE GENOMIC DNA]</scope>
    <source>
        <strain evidence="3">IL3000</strain>
    </source>
</reference>
<dbReference type="VEuPathDB" id="TriTrypDB:TcIL3000_0_40710"/>
<dbReference type="EMBL" id="CAEQ01001104">
    <property type="protein sequence ID" value="CCD13304.1"/>
    <property type="molecule type" value="Genomic_DNA"/>
</dbReference>